<feature type="non-terminal residue" evidence="2">
    <location>
        <position position="198"/>
    </location>
</feature>
<dbReference type="InterPro" id="IPR002931">
    <property type="entry name" value="Transglutaminase-like"/>
</dbReference>
<dbReference type="AlphaFoldDB" id="X0YG47"/>
<feature type="non-terminal residue" evidence="2">
    <location>
        <position position="1"/>
    </location>
</feature>
<dbReference type="SUPFAM" id="SSF54001">
    <property type="entry name" value="Cysteine proteinases"/>
    <property type="match status" value="1"/>
</dbReference>
<reference evidence="2" key="1">
    <citation type="journal article" date="2014" name="Front. Microbiol.">
        <title>High frequency of phylogenetically diverse reductive dehalogenase-homologous genes in deep subseafloor sedimentary metagenomes.</title>
        <authorList>
            <person name="Kawai M."/>
            <person name="Futagami T."/>
            <person name="Toyoda A."/>
            <person name="Takaki Y."/>
            <person name="Nishi S."/>
            <person name="Hori S."/>
            <person name="Arai W."/>
            <person name="Tsubouchi T."/>
            <person name="Morono Y."/>
            <person name="Uchiyama I."/>
            <person name="Ito T."/>
            <person name="Fujiyama A."/>
            <person name="Inagaki F."/>
            <person name="Takami H."/>
        </authorList>
    </citation>
    <scope>NUCLEOTIDE SEQUENCE</scope>
    <source>
        <strain evidence="2">Expedition CK06-06</strain>
    </source>
</reference>
<evidence type="ECO:0000313" key="2">
    <source>
        <dbReference type="EMBL" id="GAG47598.1"/>
    </source>
</evidence>
<dbReference type="EMBL" id="BARS01055638">
    <property type="protein sequence ID" value="GAG47598.1"/>
    <property type="molecule type" value="Genomic_DNA"/>
</dbReference>
<dbReference type="Pfam" id="PF01841">
    <property type="entry name" value="Transglut_core"/>
    <property type="match status" value="1"/>
</dbReference>
<gene>
    <name evidence="2" type="ORF">S01H1_82109</name>
</gene>
<comment type="caution">
    <text evidence="2">The sequence shown here is derived from an EMBL/GenBank/DDBJ whole genome shotgun (WGS) entry which is preliminary data.</text>
</comment>
<proteinExistence type="predicted"/>
<dbReference type="PANTHER" id="PTHR33490">
    <property type="entry name" value="BLR5614 PROTEIN-RELATED"/>
    <property type="match status" value="1"/>
</dbReference>
<accession>X0YG47</accession>
<evidence type="ECO:0000259" key="1">
    <source>
        <dbReference type="SMART" id="SM00460"/>
    </source>
</evidence>
<dbReference type="InterPro" id="IPR038765">
    <property type="entry name" value="Papain-like_cys_pep_sf"/>
</dbReference>
<protein>
    <recommendedName>
        <fullName evidence="1">Transglutaminase-like domain-containing protein</fullName>
    </recommendedName>
</protein>
<dbReference type="PANTHER" id="PTHR33490:SF6">
    <property type="entry name" value="SLL1049 PROTEIN"/>
    <property type="match status" value="1"/>
</dbReference>
<dbReference type="Gene3D" id="3.10.620.30">
    <property type="match status" value="1"/>
</dbReference>
<name>X0YG47_9ZZZZ</name>
<organism evidence="2">
    <name type="scientific">marine sediment metagenome</name>
    <dbReference type="NCBI Taxonomy" id="412755"/>
    <lineage>
        <taxon>unclassified sequences</taxon>
        <taxon>metagenomes</taxon>
        <taxon>ecological metagenomes</taxon>
    </lineage>
</organism>
<sequence length="198" mass="22756">TYDSFNISILPINSVFLNPEVSLSQKYIIELNEIEYQDIHTSDIGLYDMSDVIFKLYCNQSEPFYERDNPLLIDLSQRLVNTEDNPIQKAKKIITWISDNIDYNGNLPAQEKGALWAYTNLEGDCSEFSSLMVTLLRIQGIPARKVTGFLVSTDPDIRPKFGDRWTFSTNEDATNILAHAWVEYYIPNIGWIACDPTW</sequence>
<dbReference type="SMART" id="SM00460">
    <property type="entry name" value="TGc"/>
    <property type="match status" value="1"/>
</dbReference>
<feature type="domain" description="Transglutaminase-like" evidence="1">
    <location>
        <begin position="117"/>
        <end position="198"/>
    </location>
</feature>